<proteinExistence type="predicted"/>
<evidence type="ECO:0000313" key="2">
    <source>
        <dbReference type="EMBL" id="CAE7646945.1"/>
    </source>
</evidence>
<feature type="region of interest" description="Disordered" evidence="1">
    <location>
        <begin position="27"/>
        <end position="47"/>
    </location>
</feature>
<accession>A0A812VSM2</accession>
<keyword evidence="3" id="KW-1185">Reference proteome</keyword>
<evidence type="ECO:0000313" key="3">
    <source>
        <dbReference type="Proteomes" id="UP000649617"/>
    </source>
</evidence>
<dbReference type="EMBL" id="CAJNIZ010043010">
    <property type="protein sequence ID" value="CAE7646945.1"/>
    <property type="molecule type" value="Genomic_DNA"/>
</dbReference>
<dbReference type="OrthoDB" id="6375174at2759"/>
<name>A0A812VSM2_SYMPI</name>
<comment type="caution">
    <text evidence="2">The sequence shown here is derived from an EMBL/GenBank/DDBJ whole genome shotgun (WGS) entry which is preliminary data.</text>
</comment>
<reference evidence="2" key="1">
    <citation type="submission" date="2021-02" db="EMBL/GenBank/DDBJ databases">
        <authorList>
            <person name="Dougan E. K."/>
            <person name="Rhodes N."/>
            <person name="Thang M."/>
            <person name="Chan C."/>
        </authorList>
    </citation>
    <scope>NUCLEOTIDE SEQUENCE</scope>
</reference>
<organism evidence="2 3">
    <name type="scientific">Symbiodinium pilosum</name>
    <name type="common">Dinoflagellate</name>
    <dbReference type="NCBI Taxonomy" id="2952"/>
    <lineage>
        <taxon>Eukaryota</taxon>
        <taxon>Sar</taxon>
        <taxon>Alveolata</taxon>
        <taxon>Dinophyceae</taxon>
        <taxon>Suessiales</taxon>
        <taxon>Symbiodiniaceae</taxon>
        <taxon>Symbiodinium</taxon>
    </lineage>
</organism>
<sequence>MAERLAAAVNAAVVSIRRELISSGKYTKASAPLQRPPSAPTVRGAGEALSPQSKEAVEWGFANIPRVFKLAVVGGCCGGKTVSRKPIGAALHEKDSRAQFFSTPEIATVLFNQGAMSNGSYIGFVDEEYIEFVIQSEILQLVFEGLWAQGAALSLVSTNYAVLMTDRDALDGRTYSRPLASWAPIGWSRILDETGKRIHIPGLTESDLSRRYEIGAIFWHSLANNHGKLDAADYYRDCQKPTRHESAQEAFDNDLNASQVYEDGYSADRIVWLSSIHYGPMTPKIQKPLVQTIIRPRLLVLRAYQLSSWCVQSVFPSWC</sequence>
<gene>
    <name evidence="2" type="ORF">SPIL2461_LOCUS17207</name>
</gene>
<evidence type="ECO:0000256" key="1">
    <source>
        <dbReference type="SAM" id="MobiDB-lite"/>
    </source>
</evidence>
<dbReference type="Proteomes" id="UP000649617">
    <property type="component" value="Unassembled WGS sequence"/>
</dbReference>
<protein>
    <submittedName>
        <fullName evidence="2">Uncharacterized protein</fullName>
    </submittedName>
</protein>
<dbReference type="AlphaFoldDB" id="A0A812VSM2"/>